<comment type="caution">
    <text evidence="4">The sequence shown here is derived from an EMBL/GenBank/DDBJ whole genome shotgun (WGS) entry which is preliminary data.</text>
</comment>
<accession>A0A7K4L9N1</accession>
<dbReference type="PANTHER" id="PTHR15454:SF19">
    <property type="entry name" value="LEUCINE-RICH REPEAT-CONTAINING PROTEIN 51"/>
    <property type="match status" value="1"/>
</dbReference>
<keyword evidence="5" id="KW-1185">Reference proteome</keyword>
<organism evidence="4 5">
    <name type="scientific">Crypturellus undulatus</name>
    <dbReference type="NCBI Taxonomy" id="48396"/>
    <lineage>
        <taxon>Eukaryota</taxon>
        <taxon>Metazoa</taxon>
        <taxon>Chordata</taxon>
        <taxon>Craniata</taxon>
        <taxon>Vertebrata</taxon>
        <taxon>Euteleostomi</taxon>
        <taxon>Archelosauria</taxon>
        <taxon>Archosauria</taxon>
        <taxon>Dinosauria</taxon>
        <taxon>Saurischia</taxon>
        <taxon>Theropoda</taxon>
        <taxon>Coelurosauria</taxon>
        <taxon>Aves</taxon>
        <taxon>Palaeognathae</taxon>
        <taxon>Tinamiformes</taxon>
        <taxon>Tinamidae</taxon>
        <taxon>Crypturellus</taxon>
    </lineage>
</organism>
<evidence type="ECO:0000313" key="5">
    <source>
        <dbReference type="Proteomes" id="UP000534426"/>
    </source>
</evidence>
<dbReference type="PROSITE" id="PS51450">
    <property type="entry name" value="LRR"/>
    <property type="match status" value="1"/>
</dbReference>
<dbReference type="Gene3D" id="3.80.10.10">
    <property type="entry name" value="Ribonuclease Inhibitor"/>
    <property type="match status" value="1"/>
</dbReference>
<evidence type="ECO:0000256" key="3">
    <source>
        <dbReference type="SAM" id="MobiDB-lite"/>
    </source>
</evidence>
<evidence type="ECO:0000256" key="1">
    <source>
        <dbReference type="ARBA" id="ARBA00022614"/>
    </source>
</evidence>
<dbReference type="SUPFAM" id="SSF52058">
    <property type="entry name" value="L domain-like"/>
    <property type="match status" value="1"/>
</dbReference>
<sequence length="314" mass="34543">RSISAAFQEHLRLLGLREFPCAAPGSGTPLPGRPREQLRSGVRRSERSESREEREELLRGPRSPWALPPGCSTEEQRLRLLAVRAPWLARDGSVFLFFRTLRLVDQGVDEVDEGLLRFERLEELVLSANRIGAVASANLPRTLTVLELCGNSVGDLRGLCARPPPRLQHLGLGHNRLRGADHGAFLTDRFWPNLVSLDLSFNGLTDLRALLSRLSSLRKLRALVLQGNPLALLPAYRGLVVDSLPALCALDDARIGPDEKHRCQGLAARPELLPPAARVAVSVGALRGLPEPRAPEPGADFPVVTCSYYVTYEF</sequence>
<keyword evidence="1" id="KW-0433">Leucine-rich repeat</keyword>
<dbReference type="Proteomes" id="UP000534426">
    <property type="component" value="Unassembled WGS sequence"/>
</dbReference>
<gene>
    <name evidence="4" type="primary">Lrrc43</name>
    <name evidence="4" type="ORF">CRYUND_R03737</name>
</gene>
<feature type="non-terminal residue" evidence="4">
    <location>
        <position position="1"/>
    </location>
</feature>
<reference evidence="4 5" key="1">
    <citation type="submission" date="2019-09" db="EMBL/GenBank/DDBJ databases">
        <title>Bird 10,000 Genomes (B10K) Project - Family phase.</title>
        <authorList>
            <person name="Zhang G."/>
        </authorList>
    </citation>
    <scope>NUCLEOTIDE SEQUENCE [LARGE SCALE GENOMIC DNA]</scope>
    <source>
        <strain evidence="4">B10K-MSB-37135</strain>
        <tissue evidence="4">Heart</tissue>
    </source>
</reference>
<dbReference type="AlphaFoldDB" id="A0A7K4L9N1"/>
<dbReference type="EMBL" id="VWPW01007481">
    <property type="protein sequence ID" value="NWJ01435.1"/>
    <property type="molecule type" value="Genomic_DNA"/>
</dbReference>
<feature type="compositionally biased region" description="Basic and acidic residues" evidence="3">
    <location>
        <begin position="33"/>
        <end position="59"/>
    </location>
</feature>
<proteinExistence type="predicted"/>
<feature type="non-terminal residue" evidence="4">
    <location>
        <position position="314"/>
    </location>
</feature>
<dbReference type="GO" id="GO:0005737">
    <property type="term" value="C:cytoplasm"/>
    <property type="evidence" value="ECO:0007669"/>
    <property type="project" value="TreeGrafter"/>
</dbReference>
<keyword evidence="2" id="KW-0677">Repeat</keyword>
<evidence type="ECO:0000256" key="2">
    <source>
        <dbReference type="ARBA" id="ARBA00022737"/>
    </source>
</evidence>
<evidence type="ECO:0000313" key="4">
    <source>
        <dbReference type="EMBL" id="NWJ01435.1"/>
    </source>
</evidence>
<dbReference type="PANTHER" id="PTHR15454">
    <property type="entry name" value="NISCHARIN RELATED"/>
    <property type="match status" value="1"/>
</dbReference>
<dbReference type="InterPro" id="IPR001611">
    <property type="entry name" value="Leu-rich_rpt"/>
</dbReference>
<dbReference type="InterPro" id="IPR032675">
    <property type="entry name" value="LRR_dom_sf"/>
</dbReference>
<feature type="region of interest" description="Disordered" evidence="3">
    <location>
        <begin position="23"/>
        <end position="70"/>
    </location>
</feature>
<protein>
    <submittedName>
        <fullName evidence="4">LRC43 protein</fullName>
    </submittedName>
</protein>
<name>A0A7K4L9N1_9AVES</name>
<dbReference type="Pfam" id="PF13855">
    <property type="entry name" value="LRR_8"/>
    <property type="match status" value="1"/>
</dbReference>